<evidence type="ECO:0000256" key="1">
    <source>
        <dbReference type="ARBA" id="ARBA00001913"/>
    </source>
</evidence>
<feature type="binding site" evidence="6">
    <location>
        <position position="211"/>
    </location>
    <ligand>
        <name>Ca(2+)</name>
        <dbReference type="ChEBI" id="CHEBI:29108"/>
    </ligand>
</feature>
<comment type="cofactor">
    <cofactor evidence="1 6">
        <name>Ca(2+)</name>
        <dbReference type="ChEBI" id="CHEBI:29108"/>
    </cofactor>
</comment>
<proteinExistence type="inferred from homology"/>
<sequence length="332" mass="35761">MGLCNSQPEAHPRAKADGRATFALGLITDLDTASREVGPDGAVDWKAYFQKALLVRDAQGRFSVEWKEAVKVTTTLNEDGRGFELSELAWFQNRLLAVDDRTGTVFALDNFALDAAGPLTTTPLFAIRAGDGNEAKGQKNEWATVKDGHLHVGSHGTEYAPGGVVEHEWHKWVAVVPALDGASIEHVDWASRFQTVRLALGCPAPGYVTHEAIEWSAVHSKWFLLPRRVSTEPFDEAADATKGSNKLVLASPDFASVEVRSLGALVPERGFASFKFVPGSNDTLIAALKSVEVGDTQASFLCVFDVATGCVLLPDTPVPGAFKFEGLAFLQP</sequence>
<keyword evidence="8" id="KW-1185">Reference proteome</keyword>
<feature type="binding site" evidence="6">
    <location>
        <position position="86"/>
    </location>
    <ligand>
        <name>Ca(2+)</name>
        <dbReference type="ChEBI" id="CHEBI:29108"/>
    </ligand>
</feature>
<keyword evidence="2 6" id="KW-0479">Metal-binding</keyword>
<feature type="binding site" evidence="6">
    <location>
        <position position="141"/>
    </location>
    <ligand>
        <name>Ca(2+)</name>
        <dbReference type="ChEBI" id="CHEBI:29108"/>
    </ligand>
</feature>
<feature type="binding site" evidence="6">
    <location>
        <position position="272"/>
    </location>
    <ligand>
        <name>Ca(2+)</name>
        <dbReference type="ChEBI" id="CHEBI:29108"/>
    </ligand>
</feature>
<keyword evidence="3" id="KW-0378">Hydrolase</keyword>
<feature type="binding site" evidence="6">
    <location>
        <position position="87"/>
    </location>
    <ligand>
        <name>Ca(2+)</name>
        <dbReference type="ChEBI" id="CHEBI:29108"/>
    </ligand>
</feature>
<dbReference type="PANTHER" id="PTHR13023:SF3">
    <property type="entry name" value="SOLUBLE CALCIUM-ACTIVATED NUCLEOTIDASE 1"/>
    <property type="match status" value="1"/>
</dbReference>
<evidence type="ECO:0000256" key="2">
    <source>
        <dbReference type="ARBA" id="ARBA00022723"/>
    </source>
</evidence>
<evidence type="ECO:0000256" key="6">
    <source>
        <dbReference type="PIRSR" id="PIRSR609283-1"/>
    </source>
</evidence>
<dbReference type="GO" id="GO:0030166">
    <property type="term" value="P:proteoglycan biosynthetic process"/>
    <property type="evidence" value="ECO:0007669"/>
    <property type="project" value="TreeGrafter"/>
</dbReference>
<dbReference type="PANTHER" id="PTHR13023">
    <property type="entry name" value="APYRASE"/>
    <property type="match status" value="1"/>
</dbReference>
<organism evidence="7 8">
    <name type="scientific">Achlya hypogyna</name>
    <name type="common">Oomycete</name>
    <name type="synonym">Protoachlya hypogyna</name>
    <dbReference type="NCBI Taxonomy" id="1202772"/>
    <lineage>
        <taxon>Eukaryota</taxon>
        <taxon>Sar</taxon>
        <taxon>Stramenopiles</taxon>
        <taxon>Oomycota</taxon>
        <taxon>Saprolegniomycetes</taxon>
        <taxon>Saprolegniales</taxon>
        <taxon>Achlyaceae</taxon>
        <taxon>Achlya</taxon>
    </lineage>
</organism>
<keyword evidence="4 6" id="KW-0106">Calcium</keyword>
<dbReference type="Gene3D" id="2.120.10.100">
    <property type="entry name" value="Apyrase"/>
    <property type="match status" value="1"/>
</dbReference>
<comment type="caution">
    <text evidence="7">The sequence shown here is derived from an EMBL/GenBank/DDBJ whole genome shotgun (WGS) entry which is preliminary data.</text>
</comment>
<dbReference type="InterPro" id="IPR009283">
    <property type="entry name" value="Apyrase"/>
</dbReference>
<dbReference type="STRING" id="1202772.A0A1V9ZUS2"/>
<accession>A0A1V9ZUS2</accession>
<gene>
    <name evidence="7" type="ORF">ACHHYP_00289</name>
</gene>
<reference evidence="7 8" key="1">
    <citation type="journal article" date="2014" name="Genome Biol. Evol.">
        <title>The secreted proteins of Achlya hypogyna and Thraustotheca clavata identify the ancestral oomycete secretome and reveal gene acquisitions by horizontal gene transfer.</title>
        <authorList>
            <person name="Misner I."/>
            <person name="Blouin N."/>
            <person name="Leonard G."/>
            <person name="Richards T.A."/>
            <person name="Lane C.E."/>
        </authorList>
    </citation>
    <scope>NUCLEOTIDE SEQUENCE [LARGE SCALE GENOMIC DNA]</scope>
    <source>
        <strain evidence="7 8">ATCC 48635</strain>
    </source>
</reference>
<evidence type="ECO:0000256" key="4">
    <source>
        <dbReference type="ARBA" id="ARBA00022837"/>
    </source>
</evidence>
<dbReference type="GO" id="GO:0005509">
    <property type="term" value="F:calcium ion binding"/>
    <property type="evidence" value="ECO:0007669"/>
    <property type="project" value="InterPro"/>
</dbReference>
<dbReference type="SUPFAM" id="SSF101887">
    <property type="entry name" value="Apyrase"/>
    <property type="match status" value="1"/>
</dbReference>
<evidence type="ECO:0000256" key="3">
    <source>
        <dbReference type="ARBA" id="ARBA00022801"/>
    </source>
</evidence>
<dbReference type="AlphaFoldDB" id="A0A1V9ZUS2"/>
<dbReference type="EMBL" id="JNBR01000001">
    <property type="protein sequence ID" value="OQS01768.1"/>
    <property type="molecule type" value="Genomic_DNA"/>
</dbReference>
<evidence type="ECO:0000313" key="7">
    <source>
        <dbReference type="EMBL" id="OQS01768.1"/>
    </source>
</evidence>
<dbReference type="InterPro" id="IPR036258">
    <property type="entry name" value="Apyrase_sf"/>
</dbReference>
<dbReference type="GO" id="GO:0045134">
    <property type="term" value="F:UDP phosphatase activity"/>
    <property type="evidence" value="ECO:0007669"/>
    <property type="project" value="TreeGrafter"/>
</dbReference>
<evidence type="ECO:0000256" key="5">
    <source>
        <dbReference type="ARBA" id="ARBA00025738"/>
    </source>
</evidence>
<protein>
    <submittedName>
        <fullName evidence="7">Soluble calcium-activated nucleotidase</fullName>
    </submittedName>
</protein>
<evidence type="ECO:0000313" key="8">
    <source>
        <dbReference type="Proteomes" id="UP000243579"/>
    </source>
</evidence>
<name>A0A1V9ZUS2_ACHHY</name>
<dbReference type="OrthoDB" id="25028at2759"/>
<feature type="binding site" evidence="6">
    <location>
        <position position="325"/>
    </location>
    <ligand>
        <name>Ca(2+)</name>
        <dbReference type="ChEBI" id="CHEBI:29108"/>
    </ligand>
</feature>
<dbReference type="Pfam" id="PF06079">
    <property type="entry name" value="Apyrase"/>
    <property type="match status" value="1"/>
</dbReference>
<dbReference type="GO" id="GO:0004382">
    <property type="term" value="F:GDP phosphatase activity"/>
    <property type="evidence" value="ECO:0007669"/>
    <property type="project" value="TreeGrafter"/>
</dbReference>
<comment type="similarity">
    <text evidence="5">Belongs to the apyrase family.</text>
</comment>
<dbReference type="Proteomes" id="UP000243579">
    <property type="component" value="Unassembled WGS sequence"/>
</dbReference>